<dbReference type="EMBL" id="JARBHB010000012">
    <property type="protein sequence ID" value="KAJ8870840.1"/>
    <property type="molecule type" value="Genomic_DNA"/>
</dbReference>
<comment type="caution">
    <text evidence="1">The sequence shown here is derived from an EMBL/GenBank/DDBJ whole genome shotgun (WGS) entry which is preliminary data.</text>
</comment>
<evidence type="ECO:0000313" key="2">
    <source>
        <dbReference type="Proteomes" id="UP001159363"/>
    </source>
</evidence>
<sequence>MLLSMILSIKTYELRVKLYIPLELDFEWVIGLANFQTHNSVSTIEENLMGEASGRCDGAAWRSITYLPLDSVYRLAKAFTVQVSTSSDVVSLLASHQGEPGLIPDQIFACGNRFGRCRRFSRGSPVSQAASFRHCAKFPPLYPRRL</sequence>
<proteinExistence type="predicted"/>
<keyword evidence="2" id="KW-1185">Reference proteome</keyword>
<accession>A0ABQ9GEL8</accession>
<reference evidence="1 2" key="1">
    <citation type="submission" date="2023-02" db="EMBL/GenBank/DDBJ databases">
        <title>LHISI_Scaffold_Assembly.</title>
        <authorList>
            <person name="Stuart O.P."/>
            <person name="Cleave R."/>
            <person name="Magrath M.J.L."/>
            <person name="Mikheyev A.S."/>
        </authorList>
    </citation>
    <scope>NUCLEOTIDE SEQUENCE [LARGE SCALE GENOMIC DNA]</scope>
    <source>
        <strain evidence="1">Daus_M_001</strain>
        <tissue evidence="1">Leg muscle</tissue>
    </source>
</reference>
<evidence type="ECO:0000313" key="1">
    <source>
        <dbReference type="EMBL" id="KAJ8870840.1"/>
    </source>
</evidence>
<organism evidence="1 2">
    <name type="scientific">Dryococelus australis</name>
    <dbReference type="NCBI Taxonomy" id="614101"/>
    <lineage>
        <taxon>Eukaryota</taxon>
        <taxon>Metazoa</taxon>
        <taxon>Ecdysozoa</taxon>
        <taxon>Arthropoda</taxon>
        <taxon>Hexapoda</taxon>
        <taxon>Insecta</taxon>
        <taxon>Pterygota</taxon>
        <taxon>Neoptera</taxon>
        <taxon>Polyneoptera</taxon>
        <taxon>Phasmatodea</taxon>
        <taxon>Verophasmatodea</taxon>
        <taxon>Anareolatae</taxon>
        <taxon>Phasmatidae</taxon>
        <taxon>Eurycanthinae</taxon>
        <taxon>Dryococelus</taxon>
    </lineage>
</organism>
<gene>
    <name evidence="1" type="ORF">PR048_027141</name>
</gene>
<name>A0ABQ9GEL8_9NEOP</name>
<protein>
    <submittedName>
        <fullName evidence="1">Uncharacterized protein</fullName>
    </submittedName>
</protein>
<dbReference type="Proteomes" id="UP001159363">
    <property type="component" value="Chromosome 11"/>
</dbReference>